<sequence>MCPRRRKRNGYTAPNAILRMMKYVIFFLLFLGLLDTQAQKLPENLGSAINSDYSELNPVMAPDGKTLYFGRKNHPSNKYGTTGSETVAGSQDIWYSERIGDVWSTAKRMPDVLNRDQYNTILSISPDGQTILLKGAYVQGVYETRGFSMSKKTLNSWSIPEKLDIPDYEKLSRGKNEYAYLTMDGKALLLAFSEKKNSDRDDLYVSFLNDGKWTEPKNLGRSINTDFSETTPFLAADGKTLYFSSDRPGGQGSQDIYMSKRLDNSWTNWRTPINLGGPINTEEYDAYYSLSAKGDFAYFLSSKSSLGKKDIFRIAIEAEPEVPVPAKPAEPKAEEKPVLAQQDVKGSPRSVSSEQSEAVVLVSGRVLDPQTGKVPDETNISYEDLKTGKTIGIAKPDPKTGLYKLVLPYGVNYGITAKAKGFLPSSINIDLSKLRGRYLELDERDLVMAPIAKGSSMTINNLFFETGKATLTAESDPELKRIVQVMQENATLQIEISGHTDNTGSDELNNKLSQDRADAVKNYLINQGVKSDRIRTKGYGKTKPKADNSTEEGRQLNRRVEFAIL</sequence>
<dbReference type="PRINTS" id="PR01021">
    <property type="entry name" value="OMPADOMAIN"/>
</dbReference>
<comment type="subcellular location">
    <subcellularLocation>
        <location evidence="1">Cell outer membrane</location>
    </subcellularLocation>
</comment>
<dbReference type="PANTHER" id="PTHR30329:SF21">
    <property type="entry name" value="LIPOPROTEIN YIAD-RELATED"/>
    <property type="match status" value="1"/>
</dbReference>
<keyword evidence="8" id="KW-1185">Reference proteome</keyword>
<protein>
    <submittedName>
        <fullName evidence="7">OmpA family protein</fullName>
    </submittedName>
</protein>
<gene>
    <name evidence="7" type="ORF">U0R11_08450</name>
</gene>
<dbReference type="InterPro" id="IPR036737">
    <property type="entry name" value="OmpA-like_sf"/>
</dbReference>
<organism evidence="7 8">
    <name type="scientific">Aquirufa salirivi</name>
    <dbReference type="NCBI Taxonomy" id="3104729"/>
    <lineage>
        <taxon>Bacteria</taxon>
        <taxon>Pseudomonadati</taxon>
        <taxon>Bacteroidota</taxon>
        <taxon>Cytophagia</taxon>
        <taxon>Cytophagales</taxon>
        <taxon>Flectobacillaceae</taxon>
        <taxon>Aquirufa</taxon>
    </lineage>
</organism>
<dbReference type="InterPro" id="IPR006665">
    <property type="entry name" value="OmpA-like"/>
</dbReference>
<evidence type="ECO:0000256" key="1">
    <source>
        <dbReference type="ARBA" id="ARBA00004442"/>
    </source>
</evidence>
<evidence type="ECO:0000256" key="3">
    <source>
        <dbReference type="ARBA" id="ARBA00023237"/>
    </source>
</evidence>
<dbReference type="SUPFAM" id="SSF103088">
    <property type="entry name" value="OmpA-like"/>
    <property type="match status" value="1"/>
</dbReference>
<feature type="region of interest" description="Disordered" evidence="5">
    <location>
        <begin position="323"/>
        <end position="353"/>
    </location>
</feature>
<dbReference type="PROSITE" id="PS51123">
    <property type="entry name" value="OMPA_2"/>
    <property type="match status" value="1"/>
</dbReference>
<dbReference type="InterPro" id="IPR050330">
    <property type="entry name" value="Bact_OuterMem_StrucFunc"/>
</dbReference>
<dbReference type="Pfam" id="PF00691">
    <property type="entry name" value="OmpA"/>
    <property type="match status" value="1"/>
</dbReference>
<evidence type="ECO:0000313" key="8">
    <source>
        <dbReference type="Proteomes" id="UP001623558"/>
    </source>
</evidence>
<evidence type="ECO:0000256" key="4">
    <source>
        <dbReference type="PROSITE-ProRule" id="PRU00473"/>
    </source>
</evidence>
<dbReference type="CDD" id="cd07185">
    <property type="entry name" value="OmpA_C-like"/>
    <property type="match status" value="1"/>
</dbReference>
<dbReference type="PROSITE" id="PS01068">
    <property type="entry name" value="OMPA_1"/>
    <property type="match status" value="1"/>
</dbReference>
<keyword evidence="3" id="KW-0998">Cell outer membrane</keyword>
<proteinExistence type="predicted"/>
<reference evidence="7 8" key="1">
    <citation type="submission" date="2024-07" db="EMBL/GenBank/DDBJ databases">
        <authorList>
            <person name="Pitt A."/>
            <person name="Hahn M.W."/>
        </authorList>
    </citation>
    <scope>NUCLEOTIDE SEQUENCE [LARGE SCALE GENOMIC DNA]</scope>
    <source>
        <strain evidence="7 8">1-SAACH-A3</strain>
    </source>
</reference>
<dbReference type="PRINTS" id="PR01023">
    <property type="entry name" value="NAFLGMOTY"/>
</dbReference>
<dbReference type="InterPro" id="IPR011659">
    <property type="entry name" value="WD40"/>
</dbReference>
<dbReference type="EMBL" id="JBEWZH010000005">
    <property type="protein sequence ID" value="MFL0162417.1"/>
    <property type="molecule type" value="Genomic_DNA"/>
</dbReference>
<keyword evidence="2 4" id="KW-0472">Membrane</keyword>
<dbReference type="Gene3D" id="3.30.1330.60">
    <property type="entry name" value="OmpA-like domain"/>
    <property type="match status" value="1"/>
</dbReference>
<evidence type="ECO:0000259" key="6">
    <source>
        <dbReference type="PROSITE" id="PS51123"/>
    </source>
</evidence>
<dbReference type="InterPro" id="IPR006690">
    <property type="entry name" value="OMPA-like_CS"/>
</dbReference>
<name>A0ABW8RWX4_9BACT</name>
<feature type="compositionally biased region" description="Basic and acidic residues" evidence="5">
    <location>
        <begin position="544"/>
        <end position="554"/>
    </location>
</feature>
<dbReference type="Pfam" id="PF07676">
    <property type="entry name" value="PD40"/>
    <property type="match status" value="3"/>
</dbReference>
<evidence type="ECO:0000256" key="5">
    <source>
        <dbReference type="SAM" id="MobiDB-lite"/>
    </source>
</evidence>
<dbReference type="SUPFAM" id="SSF82171">
    <property type="entry name" value="DPP6 N-terminal domain-like"/>
    <property type="match status" value="1"/>
</dbReference>
<accession>A0ABW8RWX4</accession>
<dbReference type="PANTHER" id="PTHR30329">
    <property type="entry name" value="STATOR ELEMENT OF FLAGELLAR MOTOR COMPLEX"/>
    <property type="match status" value="1"/>
</dbReference>
<dbReference type="InterPro" id="IPR006664">
    <property type="entry name" value="OMP_bac"/>
</dbReference>
<feature type="region of interest" description="Disordered" evidence="5">
    <location>
        <begin position="534"/>
        <end position="554"/>
    </location>
</feature>
<comment type="caution">
    <text evidence="7">The sequence shown here is derived from an EMBL/GenBank/DDBJ whole genome shotgun (WGS) entry which is preliminary data.</text>
</comment>
<evidence type="ECO:0000256" key="2">
    <source>
        <dbReference type="ARBA" id="ARBA00023136"/>
    </source>
</evidence>
<evidence type="ECO:0000313" key="7">
    <source>
        <dbReference type="EMBL" id="MFL0162417.1"/>
    </source>
</evidence>
<dbReference type="Gene3D" id="2.120.10.10">
    <property type="match status" value="1"/>
</dbReference>
<feature type="domain" description="OmpA-like" evidence="6">
    <location>
        <begin position="451"/>
        <end position="565"/>
    </location>
</feature>
<dbReference type="Proteomes" id="UP001623558">
    <property type="component" value="Unassembled WGS sequence"/>
</dbReference>